<dbReference type="InterPro" id="IPR036864">
    <property type="entry name" value="Zn2-C6_fun-type_DNA-bd_sf"/>
</dbReference>
<evidence type="ECO:0000256" key="3">
    <source>
        <dbReference type="ARBA" id="ARBA00023125"/>
    </source>
</evidence>
<keyword evidence="5" id="KW-0539">Nucleus</keyword>
<gene>
    <name evidence="7" type="ORF">BDV29DRAFT_170130</name>
</gene>
<name>A0A5N5X6L4_9EURO</name>
<keyword evidence="8" id="KW-1185">Reference proteome</keyword>
<dbReference type="GO" id="GO:0008270">
    <property type="term" value="F:zinc ion binding"/>
    <property type="evidence" value="ECO:0007669"/>
    <property type="project" value="InterPro"/>
</dbReference>
<feature type="domain" description="Zn(2)-C6 fungal-type" evidence="6">
    <location>
        <begin position="1"/>
        <end position="28"/>
    </location>
</feature>
<dbReference type="CDD" id="cd00067">
    <property type="entry name" value="GAL4"/>
    <property type="match status" value="1"/>
</dbReference>
<evidence type="ECO:0000313" key="7">
    <source>
        <dbReference type="EMBL" id="KAB8076378.1"/>
    </source>
</evidence>
<organism evidence="7 8">
    <name type="scientific">Aspergillus leporis</name>
    <dbReference type="NCBI Taxonomy" id="41062"/>
    <lineage>
        <taxon>Eukaryota</taxon>
        <taxon>Fungi</taxon>
        <taxon>Dikarya</taxon>
        <taxon>Ascomycota</taxon>
        <taxon>Pezizomycotina</taxon>
        <taxon>Eurotiomycetes</taxon>
        <taxon>Eurotiomycetidae</taxon>
        <taxon>Eurotiales</taxon>
        <taxon>Aspergillaceae</taxon>
        <taxon>Aspergillus</taxon>
        <taxon>Aspergillus subgen. Circumdati</taxon>
    </lineage>
</organism>
<evidence type="ECO:0000256" key="5">
    <source>
        <dbReference type="ARBA" id="ARBA00023242"/>
    </source>
</evidence>
<sequence length="382" mass="43116">MCRSRKKKCNEQHPVCDGCRRNGLECEWPSAEKPERKQQRPRRRQLPLLDKTLPPQIAAMVTVFTVPDTRMASRLLAHFTDYSPRWLSTRTGGRQTRFLHHLIPAAMESSVVLNCILTVAAADLIKYHSSDIELKGAAVEYYGQAIAGIHDAIAEVSIVSTQRAYISDYTLLAVLLVCLHEIQNFSAINRLLPHLNAAATLLCQRLQTTPPNSELRCFLSELFCYIFSLTAFSHGSHLALCQGLRIFESFPLSYFQAGEIIGTSHQLFLIIFHVSALVSHTVTPSMPLDRTIKSKLTVMERQLHGWYSELRPLDLEDIDIEQRSDAVTTELYRIGCLLYVKSVIDPTISSRSSSIQTLVTTFITWLELLPPSYLQIAFFAGH</sequence>
<keyword evidence="4" id="KW-0804">Transcription</keyword>
<dbReference type="GO" id="GO:0045944">
    <property type="term" value="P:positive regulation of transcription by RNA polymerase II"/>
    <property type="evidence" value="ECO:0007669"/>
    <property type="project" value="TreeGrafter"/>
</dbReference>
<evidence type="ECO:0000259" key="6">
    <source>
        <dbReference type="PROSITE" id="PS50048"/>
    </source>
</evidence>
<keyword evidence="2" id="KW-0805">Transcription regulation</keyword>
<protein>
    <submittedName>
        <fullName evidence="7">Fungal-specific transcription factor domain-containing protein</fullName>
    </submittedName>
</protein>
<dbReference type="InterPro" id="IPR021858">
    <property type="entry name" value="Fun_TF"/>
</dbReference>
<keyword evidence="3" id="KW-0238">DNA-binding</keyword>
<evidence type="ECO:0000256" key="1">
    <source>
        <dbReference type="ARBA" id="ARBA00004123"/>
    </source>
</evidence>
<dbReference type="GO" id="GO:0000976">
    <property type="term" value="F:transcription cis-regulatory region binding"/>
    <property type="evidence" value="ECO:0007669"/>
    <property type="project" value="TreeGrafter"/>
</dbReference>
<dbReference type="GO" id="GO:0000981">
    <property type="term" value="F:DNA-binding transcription factor activity, RNA polymerase II-specific"/>
    <property type="evidence" value="ECO:0007669"/>
    <property type="project" value="InterPro"/>
</dbReference>
<dbReference type="Gene3D" id="4.10.240.10">
    <property type="entry name" value="Zn(2)-C6 fungal-type DNA-binding domain"/>
    <property type="match status" value="1"/>
</dbReference>
<reference evidence="7 8" key="1">
    <citation type="submission" date="2019-04" db="EMBL/GenBank/DDBJ databases">
        <title>Friends and foes A comparative genomics study of 23 Aspergillus species from section Flavi.</title>
        <authorList>
            <consortium name="DOE Joint Genome Institute"/>
            <person name="Kjaerbolling I."/>
            <person name="Vesth T."/>
            <person name="Frisvad J.C."/>
            <person name="Nybo J.L."/>
            <person name="Theobald S."/>
            <person name="Kildgaard S."/>
            <person name="Isbrandt T."/>
            <person name="Kuo A."/>
            <person name="Sato A."/>
            <person name="Lyhne E.K."/>
            <person name="Kogle M.E."/>
            <person name="Wiebenga A."/>
            <person name="Kun R.S."/>
            <person name="Lubbers R.J."/>
            <person name="Makela M.R."/>
            <person name="Barry K."/>
            <person name="Chovatia M."/>
            <person name="Clum A."/>
            <person name="Daum C."/>
            <person name="Haridas S."/>
            <person name="He G."/>
            <person name="LaButti K."/>
            <person name="Lipzen A."/>
            <person name="Mondo S."/>
            <person name="Riley R."/>
            <person name="Salamov A."/>
            <person name="Simmons B.A."/>
            <person name="Magnuson J.K."/>
            <person name="Henrissat B."/>
            <person name="Mortensen U.H."/>
            <person name="Larsen T.O."/>
            <person name="Devries R.P."/>
            <person name="Grigoriev I.V."/>
            <person name="Machida M."/>
            <person name="Baker S.E."/>
            <person name="Andersen M.R."/>
        </authorList>
    </citation>
    <scope>NUCLEOTIDE SEQUENCE [LARGE SCALE GENOMIC DNA]</scope>
    <source>
        <strain evidence="7 8">CBS 151.66</strain>
    </source>
</reference>
<dbReference type="Proteomes" id="UP000326565">
    <property type="component" value="Unassembled WGS sequence"/>
</dbReference>
<dbReference type="InterPro" id="IPR001138">
    <property type="entry name" value="Zn2Cys6_DnaBD"/>
</dbReference>
<dbReference type="GO" id="GO:0005634">
    <property type="term" value="C:nucleus"/>
    <property type="evidence" value="ECO:0007669"/>
    <property type="project" value="UniProtKB-SubCell"/>
</dbReference>
<comment type="subcellular location">
    <subcellularLocation>
        <location evidence="1">Nucleus</location>
    </subcellularLocation>
</comment>
<dbReference type="PANTHER" id="PTHR37534">
    <property type="entry name" value="TRANSCRIPTIONAL ACTIVATOR PROTEIN UGA3"/>
    <property type="match status" value="1"/>
</dbReference>
<accession>A0A5N5X6L4</accession>
<dbReference type="SUPFAM" id="SSF57701">
    <property type="entry name" value="Zn2/Cys6 DNA-binding domain"/>
    <property type="match status" value="1"/>
</dbReference>
<evidence type="ECO:0000256" key="4">
    <source>
        <dbReference type="ARBA" id="ARBA00023163"/>
    </source>
</evidence>
<dbReference type="PANTHER" id="PTHR37534:SF16">
    <property type="entry name" value="ZN(II)2CYS6 TRANSCRIPTION FACTOR (EUROFUNG)-RELATED"/>
    <property type="match status" value="1"/>
</dbReference>
<dbReference type="OrthoDB" id="1919336at2759"/>
<evidence type="ECO:0000313" key="8">
    <source>
        <dbReference type="Proteomes" id="UP000326565"/>
    </source>
</evidence>
<dbReference type="Pfam" id="PF00172">
    <property type="entry name" value="Zn_clus"/>
    <property type="match status" value="1"/>
</dbReference>
<proteinExistence type="predicted"/>
<dbReference type="PROSITE" id="PS50048">
    <property type="entry name" value="ZN2_CY6_FUNGAL_2"/>
    <property type="match status" value="1"/>
</dbReference>
<evidence type="ECO:0000256" key="2">
    <source>
        <dbReference type="ARBA" id="ARBA00023015"/>
    </source>
</evidence>
<dbReference type="Pfam" id="PF11951">
    <property type="entry name" value="Fungal_trans_2"/>
    <property type="match status" value="1"/>
</dbReference>
<dbReference type="EMBL" id="ML732181">
    <property type="protein sequence ID" value="KAB8076378.1"/>
    <property type="molecule type" value="Genomic_DNA"/>
</dbReference>
<dbReference type="AlphaFoldDB" id="A0A5N5X6L4"/>